<dbReference type="STRING" id="3068.D8UG02"/>
<proteinExistence type="predicted"/>
<feature type="compositionally biased region" description="Basic and acidic residues" evidence="1">
    <location>
        <begin position="497"/>
        <end position="512"/>
    </location>
</feature>
<reference evidence="2 3" key="1">
    <citation type="journal article" date="2010" name="Science">
        <title>Genomic analysis of organismal complexity in the multicellular green alga Volvox carteri.</title>
        <authorList>
            <person name="Prochnik S.E."/>
            <person name="Umen J."/>
            <person name="Nedelcu A.M."/>
            <person name="Hallmann A."/>
            <person name="Miller S.M."/>
            <person name="Nishii I."/>
            <person name="Ferris P."/>
            <person name="Kuo A."/>
            <person name="Mitros T."/>
            <person name="Fritz-Laylin L.K."/>
            <person name="Hellsten U."/>
            <person name="Chapman J."/>
            <person name="Simakov O."/>
            <person name="Rensing S.A."/>
            <person name="Terry A."/>
            <person name="Pangilinan J."/>
            <person name="Kapitonov V."/>
            <person name="Jurka J."/>
            <person name="Salamov A."/>
            <person name="Shapiro H."/>
            <person name="Schmutz J."/>
            <person name="Grimwood J."/>
            <person name="Lindquist E."/>
            <person name="Lucas S."/>
            <person name="Grigoriev I.V."/>
            <person name="Schmitt R."/>
            <person name="Kirk D."/>
            <person name="Rokhsar D.S."/>
        </authorList>
    </citation>
    <scope>NUCLEOTIDE SEQUENCE [LARGE SCALE GENOMIC DNA]</scope>
    <source>
        <strain evidence="3">f. Nagariensis / Eve</strain>
    </source>
</reference>
<feature type="compositionally biased region" description="Acidic residues" evidence="1">
    <location>
        <begin position="661"/>
        <end position="670"/>
    </location>
</feature>
<feature type="compositionally biased region" description="Low complexity" evidence="1">
    <location>
        <begin position="799"/>
        <end position="813"/>
    </location>
</feature>
<feature type="region of interest" description="Disordered" evidence="1">
    <location>
        <begin position="391"/>
        <end position="516"/>
    </location>
</feature>
<feature type="compositionally biased region" description="Polar residues" evidence="1">
    <location>
        <begin position="202"/>
        <end position="213"/>
    </location>
</feature>
<evidence type="ECO:0000313" key="2">
    <source>
        <dbReference type="EMBL" id="EFJ41368.1"/>
    </source>
</evidence>
<feature type="compositionally biased region" description="Basic and acidic residues" evidence="1">
    <location>
        <begin position="352"/>
        <end position="365"/>
    </location>
</feature>
<dbReference type="OrthoDB" id="544891at2759"/>
<dbReference type="Proteomes" id="UP000001058">
    <property type="component" value="Unassembled WGS sequence"/>
</dbReference>
<feature type="region of interest" description="Disordered" evidence="1">
    <location>
        <begin position="145"/>
        <end position="372"/>
    </location>
</feature>
<feature type="compositionally biased region" description="Acidic residues" evidence="1">
    <location>
        <begin position="924"/>
        <end position="943"/>
    </location>
</feature>
<feature type="compositionally biased region" description="Acidic residues" evidence="1">
    <location>
        <begin position="897"/>
        <end position="911"/>
    </location>
</feature>
<organism evidence="3">
    <name type="scientific">Volvox carteri f. nagariensis</name>
    <dbReference type="NCBI Taxonomy" id="3068"/>
    <lineage>
        <taxon>Eukaryota</taxon>
        <taxon>Viridiplantae</taxon>
        <taxon>Chlorophyta</taxon>
        <taxon>core chlorophytes</taxon>
        <taxon>Chlorophyceae</taxon>
        <taxon>CS clade</taxon>
        <taxon>Chlamydomonadales</taxon>
        <taxon>Volvocaceae</taxon>
        <taxon>Volvox</taxon>
    </lineage>
</organism>
<feature type="compositionally biased region" description="Basic and acidic residues" evidence="1">
    <location>
        <begin position="756"/>
        <end position="768"/>
    </location>
</feature>
<feature type="compositionally biased region" description="Low complexity" evidence="1">
    <location>
        <begin position="912"/>
        <end position="922"/>
    </location>
</feature>
<dbReference type="InParanoid" id="D8UG02"/>
<feature type="compositionally biased region" description="Gly residues" evidence="1">
    <location>
        <begin position="306"/>
        <end position="332"/>
    </location>
</feature>
<dbReference type="KEGG" id="vcn:VOLCADRAFT_98681"/>
<feature type="compositionally biased region" description="Gly residues" evidence="1">
    <location>
        <begin position="634"/>
        <end position="646"/>
    </location>
</feature>
<evidence type="ECO:0000256" key="1">
    <source>
        <dbReference type="SAM" id="MobiDB-lite"/>
    </source>
</evidence>
<feature type="compositionally biased region" description="Gly residues" evidence="1">
    <location>
        <begin position="398"/>
        <end position="407"/>
    </location>
</feature>
<feature type="compositionally biased region" description="Gly residues" evidence="1">
    <location>
        <begin position="814"/>
        <end position="832"/>
    </location>
</feature>
<feature type="region of interest" description="Disordered" evidence="1">
    <location>
        <begin position="687"/>
        <end position="951"/>
    </location>
</feature>
<accession>D8UG02</accession>
<dbReference type="AlphaFoldDB" id="D8UG02"/>
<feature type="compositionally biased region" description="Basic and acidic residues" evidence="1">
    <location>
        <begin position="431"/>
        <end position="443"/>
    </location>
</feature>
<dbReference type="RefSeq" id="XP_002957598.1">
    <property type="nucleotide sequence ID" value="XM_002957552.1"/>
</dbReference>
<evidence type="ECO:0000313" key="3">
    <source>
        <dbReference type="Proteomes" id="UP000001058"/>
    </source>
</evidence>
<dbReference type="EMBL" id="GL378396">
    <property type="protein sequence ID" value="EFJ41368.1"/>
    <property type="molecule type" value="Genomic_DNA"/>
</dbReference>
<feature type="compositionally biased region" description="Low complexity" evidence="1">
    <location>
        <begin position="97"/>
        <end position="107"/>
    </location>
</feature>
<sequence length="951" mass="96582">MTEDTHDQGTPSALRPRPGWDKAAQNPDAVHSTLDLTAVASTGYTDPSYQPPKLSPLSDAGELDQLPYKEAQQGHRLARASSPNGTRGGGGGGGGSSSIRGAASHAAVSDGAPTAVPDLEGTTHADGRPAWDSRFILERSAWEVQPRTALLRPPSTNAFPGSGVRGSFPTGTGRSEHSRSPGGRRTSDGDNTLGPRTGGSRIVSTDGNGTRTTILPGLNAASPPIWTSPYGGEVTSPGPGRNATSPGTSPGPGGYTAAAGGTNTALGTAAAAGTTNGAQRSPRTDLLDSYVGRAYSPDQSYFREGSSGGGGGSPGSQGRRGGAGDAGVGAEGDGVDGHGTHLPALERAGYARVKEKEVKEKEKEAQAAAAAKASAQKAAILALGAVYLPPGTKLRIGGSSGGGGGGASARDTSRNSHLLASPPPLYSRSCRSTEDDGGRRAHSLEAGGCGGGGHATDRGRDTSPGPGGGIWRPSGRQPIPDAAPPVPKHTYRSSSGEAKETQEEADRRRAVPRDPAIYSPERYPIVGMGWFLPPEKIPPNPAYMGIKAKYMEARPQRNDDDGAKTSHIPDIHLKPWLTAGKHLVTDSSTPPPKMTGTAGARPPYSFSPSATGTSVAGPGTSRSSKGTARRGRGAARGGGGGGGGGKRNGRRSRGSSIAGESDSEAEDSEVEGEREVLAVIGGVRLMSMTKRHDMQDEARLEAEEDAQMAKEDAEAAQRAMEEERQQQPQQGDTGLGREQESHYSSGLEASGSETRASGERMERDEKGGSGRSVSGKRHSGATEGVAPSSAGRGYGGSTSRGSNRSSRSSNISRNGGGAQVEGQRGGSGGNGYGPEAEAEAGGDSGGDKDDDDGFVGSRVPASREVSQRSGDGKDEAEAGGLGGEQEEEEGVYKEGGDAEDEASNGDDDDGDLAAQAAMAGLGDSDGDGDVDADAGGGDDEEEVAGNSGAWE</sequence>
<gene>
    <name evidence="2" type="ORF">VOLCADRAFT_98681</name>
</gene>
<feature type="compositionally biased region" description="Polar residues" evidence="1">
    <location>
        <begin position="39"/>
        <end position="48"/>
    </location>
</feature>
<feature type="compositionally biased region" description="Basic and acidic residues" evidence="1">
    <location>
        <begin position="690"/>
        <end position="725"/>
    </location>
</feature>
<feature type="compositionally biased region" description="Gly residues" evidence="1">
    <location>
        <begin position="86"/>
        <end position="96"/>
    </location>
</feature>
<feature type="compositionally biased region" description="Basic and acidic residues" evidence="1">
    <location>
        <begin position="121"/>
        <end position="130"/>
    </location>
</feature>
<feature type="compositionally biased region" description="Basic and acidic residues" evidence="1">
    <location>
        <begin position="554"/>
        <end position="573"/>
    </location>
</feature>
<protein>
    <submittedName>
        <fullName evidence="2">Uncharacterized protein</fullName>
    </submittedName>
</protein>
<feature type="region of interest" description="Disordered" evidence="1">
    <location>
        <begin position="554"/>
        <end position="673"/>
    </location>
</feature>
<dbReference type="GeneID" id="9627049"/>
<feature type="compositionally biased region" description="Low complexity" evidence="1">
    <location>
        <begin position="255"/>
        <end position="278"/>
    </location>
</feature>
<name>D8UG02_VOLCA</name>
<keyword evidence="3" id="KW-1185">Reference proteome</keyword>
<feature type="region of interest" description="Disordered" evidence="1">
    <location>
        <begin position="1"/>
        <end position="130"/>
    </location>
</feature>